<comment type="similarity">
    <text evidence="1">Belongs to the thioredoxin family.</text>
</comment>
<dbReference type="OrthoDB" id="78947at2759"/>
<dbReference type="Proteomes" id="UP000613740">
    <property type="component" value="Unassembled WGS sequence"/>
</dbReference>
<dbReference type="InterPro" id="IPR036249">
    <property type="entry name" value="Thioredoxin-like_sf"/>
</dbReference>
<dbReference type="Gene3D" id="3.40.30.10">
    <property type="entry name" value="Glutaredoxin"/>
    <property type="match status" value="1"/>
</dbReference>
<comment type="caution">
    <text evidence="3">The sequence shown here is derived from an EMBL/GenBank/DDBJ whole genome shotgun (WGS) entry which is preliminary data.</text>
</comment>
<organism evidence="3 4">
    <name type="scientific">Chlamydomonas schloesseri</name>
    <dbReference type="NCBI Taxonomy" id="2026947"/>
    <lineage>
        <taxon>Eukaryota</taxon>
        <taxon>Viridiplantae</taxon>
        <taxon>Chlorophyta</taxon>
        <taxon>core chlorophytes</taxon>
        <taxon>Chlorophyceae</taxon>
        <taxon>CS clade</taxon>
        <taxon>Chlamydomonadales</taxon>
        <taxon>Chlamydomonadaceae</taxon>
        <taxon>Chlamydomonas</taxon>
    </lineage>
</organism>
<reference evidence="3" key="1">
    <citation type="journal article" date="2020" name="bioRxiv">
        <title>Comparative genomics of Chlamydomonas.</title>
        <authorList>
            <person name="Craig R.J."/>
            <person name="Hasan A.R."/>
            <person name="Ness R.W."/>
            <person name="Keightley P.D."/>
        </authorList>
    </citation>
    <scope>NUCLEOTIDE SEQUENCE</scope>
    <source>
        <strain evidence="3">CCAP 11/173</strain>
    </source>
</reference>
<proteinExistence type="inferred from homology"/>
<dbReference type="EMBL" id="JAEHOD010000011">
    <property type="protein sequence ID" value="KAG2450315.1"/>
    <property type="molecule type" value="Genomic_DNA"/>
</dbReference>
<dbReference type="GO" id="GO:0047134">
    <property type="term" value="F:protein-disulfide reductase [NAD(P)H] activity"/>
    <property type="evidence" value="ECO:0007669"/>
    <property type="project" value="InterPro"/>
</dbReference>
<evidence type="ECO:0000313" key="3">
    <source>
        <dbReference type="EMBL" id="KAG2450315.1"/>
    </source>
</evidence>
<sequence length="134" mass="13966">MAASVIKANVASWSSKLAELEKAPGPHYIVFTGYDDKGAMWCPDCIRAVPAVLKAAAAAPGGTLLEVDVGQRSDWRGNAAHPFRTAPALKLTGIPTLLQWGNGAAVKRLGPELEACGSPAEVEALLAKSGFFAH</sequence>
<gene>
    <name evidence="3" type="ORF">HYH02_004820</name>
</gene>
<dbReference type="Pfam" id="PF06110">
    <property type="entry name" value="TXD17-like_Trx"/>
    <property type="match status" value="1"/>
</dbReference>
<evidence type="ECO:0000256" key="1">
    <source>
        <dbReference type="ARBA" id="ARBA00008987"/>
    </source>
</evidence>
<evidence type="ECO:0000259" key="2">
    <source>
        <dbReference type="Pfam" id="PF06110"/>
    </source>
</evidence>
<dbReference type="PANTHER" id="PTHR12452:SF0">
    <property type="entry name" value="THIOREDOXIN DOMAIN-CONTAINING PROTEIN 17"/>
    <property type="match status" value="1"/>
</dbReference>
<dbReference type="InterPro" id="IPR010357">
    <property type="entry name" value="TXNDC17_dom"/>
</dbReference>
<keyword evidence="4" id="KW-1185">Reference proteome</keyword>
<feature type="domain" description="Thioredoxin" evidence="2">
    <location>
        <begin position="15"/>
        <end position="103"/>
    </location>
</feature>
<dbReference type="SUPFAM" id="SSF52833">
    <property type="entry name" value="Thioredoxin-like"/>
    <property type="match status" value="1"/>
</dbReference>
<dbReference type="GO" id="GO:0005829">
    <property type="term" value="C:cytosol"/>
    <property type="evidence" value="ECO:0007669"/>
    <property type="project" value="TreeGrafter"/>
</dbReference>
<name>A0A835WPD7_9CHLO</name>
<protein>
    <recommendedName>
        <fullName evidence="2">Thioredoxin domain-containing protein</fullName>
    </recommendedName>
</protein>
<evidence type="ECO:0000313" key="4">
    <source>
        <dbReference type="Proteomes" id="UP000613740"/>
    </source>
</evidence>
<dbReference type="InterPro" id="IPR045108">
    <property type="entry name" value="TXNDC17-like"/>
</dbReference>
<accession>A0A835WPD7</accession>
<dbReference type="AlphaFoldDB" id="A0A835WPD7"/>
<dbReference type="PANTHER" id="PTHR12452">
    <property type="entry name" value="42-9-9 PROTEIN-RELATED"/>
    <property type="match status" value="1"/>
</dbReference>